<organism evidence="7 8">
    <name type="scientific">Saccharopolyspora erythraea</name>
    <name type="common">Streptomyces erythraeus</name>
    <dbReference type="NCBI Taxonomy" id="1836"/>
    <lineage>
        <taxon>Bacteria</taxon>
        <taxon>Bacillati</taxon>
        <taxon>Actinomycetota</taxon>
        <taxon>Actinomycetes</taxon>
        <taxon>Pseudonocardiales</taxon>
        <taxon>Pseudonocardiaceae</taxon>
        <taxon>Saccharopolyspora</taxon>
    </lineage>
</organism>
<gene>
    <name evidence="7" type="ORF">GCM10009533_66960</name>
</gene>
<dbReference type="EMBL" id="BAAAGS010000087">
    <property type="protein sequence ID" value="GAA0560541.1"/>
    <property type="molecule type" value="Genomic_DNA"/>
</dbReference>
<dbReference type="Pfam" id="PF00270">
    <property type="entry name" value="DEAD"/>
    <property type="match status" value="1"/>
</dbReference>
<keyword evidence="1" id="KW-0547">Nucleotide-binding</keyword>
<evidence type="ECO:0000256" key="5">
    <source>
        <dbReference type="SAM" id="MobiDB-lite"/>
    </source>
</evidence>
<dbReference type="RefSeq" id="WP_009951018.1">
    <property type="nucleotide sequence ID" value="NZ_BAAAGS010000087.1"/>
</dbReference>
<dbReference type="InterPro" id="IPR011545">
    <property type="entry name" value="DEAD/DEAH_box_helicase_dom"/>
</dbReference>
<evidence type="ECO:0000256" key="3">
    <source>
        <dbReference type="ARBA" id="ARBA00022806"/>
    </source>
</evidence>
<accession>A0ABN1E7B1</accession>
<evidence type="ECO:0000259" key="6">
    <source>
        <dbReference type="PROSITE" id="PS51192"/>
    </source>
</evidence>
<evidence type="ECO:0000313" key="8">
    <source>
        <dbReference type="Proteomes" id="UP001500729"/>
    </source>
</evidence>
<dbReference type="SUPFAM" id="SSF52540">
    <property type="entry name" value="P-loop containing nucleoside triphosphate hydrolases"/>
    <property type="match status" value="1"/>
</dbReference>
<keyword evidence="4" id="KW-0067">ATP-binding</keyword>
<dbReference type="InterPro" id="IPR027417">
    <property type="entry name" value="P-loop_NTPase"/>
</dbReference>
<dbReference type="PANTHER" id="PTHR47961:SF6">
    <property type="entry name" value="DNA-DIRECTED DNA POLYMERASE"/>
    <property type="match status" value="1"/>
</dbReference>
<evidence type="ECO:0000256" key="2">
    <source>
        <dbReference type="ARBA" id="ARBA00022801"/>
    </source>
</evidence>
<dbReference type="Proteomes" id="UP001500729">
    <property type="component" value="Unassembled WGS sequence"/>
</dbReference>
<dbReference type="InterPro" id="IPR050474">
    <property type="entry name" value="Hel308_SKI2-like"/>
</dbReference>
<dbReference type="InterPro" id="IPR001650">
    <property type="entry name" value="Helicase_C-like"/>
</dbReference>
<protein>
    <recommendedName>
        <fullName evidence="6">Helicase ATP-binding domain-containing protein</fullName>
    </recommendedName>
</protein>
<dbReference type="InterPro" id="IPR014001">
    <property type="entry name" value="Helicase_ATP-bd"/>
</dbReference>
<evidence type="ECO:0000256" key="4">
    <source>
        <dbReference type="ARBA" id="ARBA00022840"/>
    </source>
</evidence>
<keyword evidence="3" id="KW-0347">Helicase</keyword>
<dbReference type="PROSITE" id="PS51192">
    <property type="entry name" value="HELICASE_ATP_BIND_1"/>
    <property type="match status" value="1"/>
</dbReference>
<sequence length="1191" mass="130951">MDRALNSEALADALGQHAEGALPSVEELINLIADLEVQTFIRPEAIDENLLRAGWYLHGIASAAASPELYTPARQQRAFAVSAHIFDLALNESGRDVRDRLTLAFGAQVGYRRADLDPNATAIWRRVDDLLDGPGSAPEGDHDSGESGDLGADMRAASLSTESFMTMALRAGVAFLGLDVARIGQLLRVWRTEAAAMASRIEMDSLQSTMFGPAEAVTRAVAELMAFLRYGNRERLRAARAGLHSVIDLRAGGGDHDARWVTAHLLAIADGMETSSIWSVLPDGTPDAVAQAFTVGAPPVLTLWPPQRDLLMRTTANPLEPATTRLLLSVPTSAGKTLLAQILICHHLATQPGDVCYVTPLRSLGREMRQALSGRLRVLQKGLGADLPDFGAISIDDFFTFIDESGDSSVEVMTPERLAHLLRRDPEGVLDRFSMFVIDEAHLLAQQDRGFLLEWLLAVLATTDARLILLSGVMGNADKVAAWLDPTRPDVLFSSDWRGPRRLHALLYSDVVWEAEQRLPLKSKTFTSRSSYPVIADLRVRPAESNVQRLTTPRDEPIGEMESKRRTNGTYERNRTPFYLLCARTAHVLLPTGSLLMILSRRDYARNAAQEVAKRLDVTSRTEALREFLEERLGVQHPLVDCVLHGVAYHHAGLPVDVLDALEQAMRSEVLLAMFATSTLTDGVNLPVRTVLICETRYQGQDPGQQMDGPRLLNAVGRAGRAGRETEGWIVLGVQAKPADRHFEVLQPAADDLEIVSTLHSNDALHQLAEAEALIAETADALFELASGAAADFATFVWFVLSTLERLDPWASATDPRDVVRRLLAFTQMPDHIERRWMAFANHVEQQYARTPAESRRRWTVTGTALRSARRIEQIAVKVADEVTARHEDLPQADSGMTSLTTMSLTTEEALAVFDDAGIFELLLELPEAGKVWRFKPTVGAKTTVDVSVASALRGWLAGLDMPALAAAILPTVDNPSWRLEQTVDAVSGAFEHFLSWTVGVVVSQANELLVERGSATVLPEDLSYFIRYGVDTTTALKLLTSGVKSRRIAHQIGRKAQAQDIEWREVRDWLRNLHIAGWRHDFEATPREIEDLAEFCRSPARSPLRQLLEDHETTVDLARPLDFLPTSPRAVELRMPSPSAPVEVWTVDSPASRIGIIAAASHADIHLLHSSGVECSATTDGIVVRLREAD</sequence>
<keyword evidence="2" id="KW-0378">Hydrolase</keyword>
<dbReference type="SMART" id="SM00487">
    <property type="entry name" value="DEXDc"/>
    <property type="match status" value="1"/>
</dbReference>
<name>A0ABN1E7B1_SACER</name>
<evidence type="ECO:0000313" key="7">
    <source>
        <dbReference type="EMBL" id="GAA0560541.1"/>
    </source>
</evidence>
<feature type="domain" description="Helicase ATP-binding" evidence="6">
    <location>
        <begin position="317"/>
        <end position="492"/>
    </location>
</feature>
<dbReference type="PANTHER" id="PTHR47961">
    <property type="entry name" value="DNA POLYMERASE THETA, PUTATIVE (AFU_ORTHOLOGUE AFUA_1G05260)-RELATED"/>
    <property type="match status" value="1"/>
</dbReference>
<feature type="region of interest" description="Disordered" evidence="5">
    <location>
        <begin position="133"/>
        <end position="152"/>
    </location>
</feature>
<comment type="caution">
    <text evidence="7">The sequence shown here is derived from an EMBL/GenBank/DDBJ whole genome shotgun (WGS) entry which is preliminary data.</text>
</comment>
<proteinExistence type="predicted"/>
<evidence type="ECO:0000256" key="1">
    <source>
        <dbReference type="ARBA" id="ARBA00022741"/>
    </source>
</evidence>
<keyword evidence="8" id="KW-1185">Reference proteome</keyword>
<dbReference type="Gene3D" id="3.40.50.300">
    <property type="entry name" value="P-loop containing nucleotide triphosphate hydrolases"/>
    <property type="match status" value="2"/>
</dbReference>
<dbReference type="SMART" id="SM00490">
    <property type="entry name" value="HELICc"/>
    <property type="match status" value="1"/>
</dbReference>
<reference evidence="7 8" key="1">
    <citation type="journal article" date="2019" name="Int. J. Syst. Evol. Microbiol.">
        <title>The Global Catalogue of Microorganisms (GCM) 10K type strain sequencing project: providing services to taxonomists for standard genome sequencing and annotation.</title>
        <authorList>
            <consortium name="The Broad Institute Genomics Platform"/>
            <consortium name="The Broad Institute Genome Sequencing Center for Infectious Disease"/>
            <person name="Wu L."/>
            <person name="Ma J."/>
        </authorList>
    </citation>
    <scope>NUCLEOTIDE SEQUENCE [LARGE SCALE GENOMIC DNA]</scope>
    <source>
        <strain evidence="7 8">JCM 10303</strain>
    </source>
</reference>